<organism evidence="2">
    <name type="scientific">Synechococcus virus S-PRM1</name>
    <dbReference type="NCBI Taxonomy" id="2100130"/>
    <lineage>
        <taxon>Viruses</taxon>
        <taxon>Duplodnaviria</taxon>
        <taxon>Heunggongvirae</taxon>
        <taxon>Uroviricota</taxon>
        <taxon>Caudoviricetes</taxon>
        <taxon>Pantevenvirales</taxon>
        <taxon>Kyanoviridae</taxon>
        <taxon>Makelovirus</taxon>
        <taxon>Makelovirus prm1</taxon>
    </lineage>
</organism>
<sequence>MIVHDKGQVIVPTGGGKTICMIHDVIENCKYIDNGMTTVVVAPRILLAEQLCKEFMEIMDPHNSDPYLHVMHVHSGETEYISTTNPERIHLYANCARSMGENVIIFTTYHSLHKIQEADIEVDNIYFDEAHNSVSRQFFPATEFFSHEAGRAFFFTATPKHSVTISKPGMNDPEVYGQVIANVPAPKLVEEGYILPPKVVVKNLPTHEFQLSDSQNLIESIDENSVDKILVAARSTKQIIRLMSHSDFQIKLTQRGYSCMYITSKTGAVIDGKKVSREQFFKTLNAWGVDPEKKFVILHHSILSEGINVKGLEAVIFMRNMDYISLSQSIGRVIRLGDKSKTFGLCVVPVYDRVGISTSRKLQAVVDTVFEQGEPAVSVVKR</sequence>
<name>A0A346FK85_9CAUD</name>
<keyword evidence="2" id="KW-0347">Helicase</keyword>
<feature type="domain" description="Helicase ATP-binding" evidence="1">
    <location>
        <begin position="1"/>
        <end position="159"/>
    </location>
</feature>
<dbReference type="InterPro" id="IPR001650">
    <property type="entry name" value="Helicase_C-like"/>
</dbReference>
<evidence type="ECO:0000259" key="1">
    <source>
        <dbReference type="PROSITE" id="PS51192"/>
    </source>
</evidence>
<protein>
    <submittedName>
        <fullName evidence="2">Helicase</fullName>
    </submittedName>
</protein>
<dbReference type="GO" id="GO:0003677">
    <property type="term" value="F:DNA binding"/>
    <property type="evidence" value="ECO:0007669"/>
    <property type="project" value="InterPro"/>
</dbReference>
<dbReference type="InterPro" id="IPR014001">
    <property type="entry name" value="Helicase_ATP-bd"/>
</dbReference>
<dbReference type="Pfam" id="PF04851">
    <property type="entry name" value="ResIII"/>
    <property type="match status" value="1"/>
</dbReference>
<evidence type="ECO:0000313" key="3">
    <source>
        <dbReference type="Proteomes" id="UP000259950"/>
    </source>
</evidence>
<dbReference type="Proteomes" id="UP000259950">
    <property type="component" value="Segment"/>
</dbReference>
<dbReference type="SUPFAM" id="SSF52540">
    <property type="entry name" value="P-loop containing nucleoside triphosphate hydrolases"/>
    <property type="match status" value="1"/>
</dbReference>
<dbReference type="Gene3D" id="3.40.50.300">
    <property type="entry name" value="P-loop containing nucleotide triphosphate hydrolases"/>
    <property type="match status" value="2"/>
</dbReference>
<dbReference type="KEGG" id="vg:65115534"/>
<dbReference type="GO" id="GO:0005524">
    <property type="term" value="F:ATP binding"/>
    <property type="evidence" value="ECO:0007669"/>
    <property type="project" value="InterPro"/>
</dbReference>
<dbReference type="GeneID" id="65115534"/>
<dbReference type="RefSeq" id="YP_010097867.1">
    <property type="nucleotide sequence ID" value="NC_055761.1"/>
</dbReference>
<dbReference type="EMBL" id="MH629685">
    <property type="protein sequence ID" value="AXN58390.1"/>
    <property type="molecule type" value="Genomic_DNA"/>
</dbReference>
<dbReference type="Pfam" id="PF00271">
    <property type="entry name" value="Helicase_C"/>
    <property type="match status" value="1"/>
</dbReference>
<reference evidence="2" key="1">
    <citation type="submission" date="2018-07" db="EMBL/GenBank/DDBJ databases">
        <title>Complete genome sequence of the cyanophage S-PRM1 isolated from Singapore coastal waters.</title>
        <authorList>
            <person name="Chenard C."/>
            <person name="Kolundzija S."/>
            <person name="Lauro F.M."/>
        </authorList>
    </citation>
    <scope>NUCLEOTIDE SEQUENCE [LARGE SCALE GENOMIC DNA]</scope>
</reference>
<keyword evidence="2" id="KW-0547">Nucleotide-binding</keyword>
<keyword evidence="2" id="KW-0378">Hydrolase</keyword>
<dbReference type="PANTHER" id="PTHR47396">
    <property type="entry name" value="TYPE I RESTRICTION ENZYME ECOKI R PROTEIN"/>
    <property type="match status" value="1"/>
</dbReference>
<accession>A0A346FK85</accession>
<dbReference type="InterPro" id="IPR050742">
    <property type="entry name" value="Helicase_Restrict-Modif_Enz"/>
</dbReference>
<dbReference type="PROSITE" id="PS51192">
    <property type="entry name" value="HELICASE_ATP_BIND_1"/>
    <property type="match status" value="1"/>
</dbReference>
<proteinExistence type="predicted"/>
<keyword evidence="3" id="KW-1185">Reference proteome</keyword>
<dbReference type="GO" id="GO:0004386">
    <property type="term" value="F:helicase activity"/>
    <property type="evidence" value="ECO:0007669"/>
    <property type="project" value="UniProtKB-KW"/>
</dbReference>
<dbReference type="InterPro" id="IPR027417">
    <property type="entry name" value="P-loop_NTPase"/>
</dbReference>
<dbReference type="GO" id="GO:0016787">
    <property type="term" value="F:hydrolase activity"/>
    <property type="evidence" value="ECO:0007669"/>
    <property type="project" value="InterPro"/>
</dbReference>
<dbReference type="PANTHER" id="PTHR47396:SF1">
    <property type="entry name" value="ATP-DEPENDENT HELICASE IRC3-RELATED"/>
    <property type="match status" value="1"/>
</dbReference>
<evidence type="ECO:0000313" key="2">
    <source>
        <dbReference type="EMBL" id="AXN58390.1"/>
    </source>
</evidence>
<dbReference type="InterPro" id="IPR006935">
    <property type="entry name" value="Helicase/UvrB_N"/>
</dbReference>
<keyword evidence="2" id="KW-0067">ATP-binding</keyword>